<feature type="compositionally biased region" description="Basic and acidic residues" evidence="1">
    <location>
        <begin position="44"/>
        <end position="53"/>
    </location>
</feature>
<gene>
    <name evidence="3" type="ORF">Gotri_021454</name>
</gene>
<evidence type="ECO:0000313" key="4">
    <source>
        <dbReference type="Proteomes" id="UP000593568"/>
    </source>
</evidence>
<name>A0A7J9DCS3_9ROSI</name>
<accession>A0A7J9DCS3</accession>
<dbReference type="PANTHER" id="PTHR31499">
    <property type="entry name" value="MYB FAMILY TRANSCRIPTION FACTOR PHL11"/>
    <property type="match status" value="1"/>
</dbReference>
<evidence type="ECO:0000313" key="3">
    <source>
        <dbReference type="EMBL" id="MBA0758461.1"/>
    </source>
</evidence>
<dbReference type="GO" id="GO:0003700">
    <property type="term" value="F:DNA-binding transcription factor activity"/>
    <property type="evidence" value="ECO:0007669"/>
    <property type="project" value="InterPro"/>
</dbReference>
<evidence type="ECO:0000256" key="1">
    <source>
        <dbReference type="SAM" id="MobiDB-lite"/>
    </source>
</evidence>
<feature type="domain" description="MYB-CC type transcription factor LHEQLE-containing" evidence="2">
    <location>
        <begin position="2"/>
        <end position="46"/>
    </location>
</feature>
<dbReference type="EMBL" id="JABEZW010000001">
    <property type="protein sequence ID" value="MBA0758461.1"/>
    <property type="molecule type" value="Genomic_DNA"/>
</dbReference>
<comment type="caution">
    <text evidence="3">The sequence shown here is derived from an EMBL/GenBank/DDBJ whole genome shotgun (WGS) entry which is preliminary data.</text>
</comment>
<proteinExistence type="predicted"/>
<evidence type="ECO:0000259" key="2">
    <source>
        <dbReference type="Pfam" id="PF14379"/>
    </source>
</evidence>
<dbReference type="PANTHER" id="PTHR31499:SF80">
    <property type="entry name" value="HTH MYB-TYPE DOMAIN-CONTAINING PROTEIN"/>
    <property type="match status" value="1"/>
</dbReference>
<dbReference type="Pfam" id="PF14379">
    <property type="entry name" value="Myb_CC_LHEQLE"/>
    <property type="match status" value="1"/>
</dbReference>
<protein>
    <recommendedName>
        <fullName evidence="2">MYB-CC type transcription factor LHEQLE-containing domain-containing protein</fullName>
    </recommendedName>
</protein>
<dbReference type="InterPro" id="IPR025756">
    <property type="entry name" value="Myb_CC_LHEQLE"/>
</dbReference>
<feature type="region of interest" description="Disordered" evidence="1">
    <location>
        <begin position="44"/>
        <end position="77"/>
    </location>
</feature>
<dbReference type="InterPro" id="IPR046955">
    <property type="entry name" value="PHR1-like"/>
</dbReference>
<keyword evidence="4" id="KW-1185">Reference proteome</keyword>
<sequence length="77" mass="8976">MGITEALKLQMEVQKRQHEQLDIQRNLELQMEEQGRYLQMTFEKEKSGLDKLKMSHTYPENPPTPTDSTKESPAKGE</sequence>
<dbReference type="Proteomes" id="UP000593568">
    <property type="component" value="Unassembled WGS sequence"/>
</dbReference>
<dbReference type="AlphaFoldDB" id="A0A7J9DCS3"/>
<organism evidence="3 4">
    <name type="scientific">Gossypium trilobum</name>
    <dbReference type="NCBI Taxonomy" id="34281"/>
    <lineage>
        <taxon>Eukaryota</taxon>
        <taxon>Viridiplantae</taxon>
        <taxon>Streptophyta</taxon>
        <taxon>Embryophyta</taxon>
        <taxon>Tracheophyta</taxon>
        <taxon>Spermatophyta</taxon>
        <taxon>Magnoliopsida</taxon>
        <taxon>eudicotyledons</taxon>
        <taxon>Gunneridae</taxon>
        <taxon>Pentapetalae</taxon>
        <taxon>rosids</taxon>
        <taxon>malvids</taxon>
        <taxon>Malvales</taxon>
        <taxon>Malvaceae</taxon>
        <taxon>Malvoideae</taxon>
        <taxon>Gossypium</taxon>
    </lineage>
</organism>
<reference evidence="3 4" key="1">
    <citation type="journal article" date="2019" name="Genome Biol. Evol.">
        <title>Insights into the evolution of the New World diploid cottons (Gossypium, subgenus Houzingenia) based on genome sequencing.</title>
        <authorList>
            <person name="Grover C.E."/>
            <person name="Arick M.A. 2nd"/>
            <person name="Thrash A."/>
            <person name="Conover J.L."/>
            <person name="Sanders W.S."/>
            <person name="Peterson D.G."/>
            <person name="Frelichowski J.E."/>
            <person name="Scheffler J.A."/>
            <person name="Scheffler B.E."/>
            <person name="Wendel J.F."/>
        </authorList>
    </citation>
    <scope>NUCLEOTIDE SEQUENCE [LARGE SCALE GENOMIC DNA]</scope>
    <source>
        <strain evidence="3">8</strain>
        <tissue evidence="3">Leaf</tissue>
    </source>
</reference>
<feature type="compositionally biased region" description="Basic and acidic residues" evidence="1">
    <location>
        <begin position="68"/>
        <end position="77"/>
    </location>
</feature>
<feature type="non-terminal residue" evidence="3">
    <location>
        <position position="77"/>
    </location>
</feature>